<evidence type="ECO:0000313" key="3">
    <source>
        <dbReference type="Proteomes" id="UP000310016"/>
    </source>
</evidence>
<comment type="caution">
    <text evidence="2">The sequence shown here is derived from an EMBL/GenBank/DDBJ whole genome shotgun (WGS) entry which is preliminary data.</text>
</comment>
<organism evidence="2 3">
    <name type="scientific">Chitiniphilus eburneus</name>
    <dbReference type="NCBI Taxonomy" id="2571148"/>
    <lineage>
        <taxon>Bacteria</taxon>
        <taxon>Pseudomonadati</taxon>
        <taxon>Pseudomonadota</taxon>
        <taxon>Betaproteobacteria</taxon>
        <taxon>Neisseriales</taxon>
        <taxon>Chitinibacteraceae</taxon>
        <taxon>Chitiniphilus</taxon>
    </lineage>
</organism>
<reference evidence="2 3" key="1">
    <citation type="submission" date="2019-04" db="EMBL/GenBank/DDBJ databases">
        <title>Chitiniphilus eburnea sp. nov., a novel chitinolytic bacterium isolated from aquaculture sludge.</title>
        <authorList>
            <person name="Sheng M."/>
        </authorList>
    </citation>
    <scope>NUCLEOTIDE SEQUENCE [LARGE SCALE GENOMIC DNA]</scope>
    <source>
        <strain evidence="2 3">HX-2-15</strain>
    </source>
</reference>
<keyword evidence="1" id="KW-0732">Signal</keyword>
<keyword evidence="3" id="KW-1185">Reference proteome</keyword>
<evidence type="ECO:0000313" key="2">
    <source>
        <dbReference type="EMBL" id="TJZ73046.1"/>
    </source>
</evidence>
<evidence type="ECO:0000256" key="1">
    <source>
        <dbReference type="SAM" id="SignalP"/>
    </source>
</evidence>
<feature type="signal peptide" evidence="1">
    <location>
        <begin position="1"/>
        <end position="33"/>
    </location>
</feature>
<accession>A0A4U0PWU8</accession>
<dbReference type="AlphaFoldDB" id="A0A4U0PWU8"/>
<sequence length="316" mass="32495">MDIRTLMLRGYSHAAKIAAVATLALLVGCNGSAGGDSDGGTDPTPTPTPSTQASRIDFLLSSKELPNNSSVTVTATVMDSGNKIISGADVVLSVDSGSLTNVTNKTNDAGQVGGDVTTGGDPTPRTITITATSGSATAHTTVTVVGNLAKSVKLGTASVTSQPTETQYSKPFNVLVTDANGLPVKNASVALTLEPIRYFKGYQDWNAGPPAAWQIFASALTTCTTGGECKPATVNPALVVTDSNGFAFFNVIYAKNFARWADVRLTATATLSTGNASDVSEFSLIGIVNDYQTQGVSPPGRCSPFNIDSDYPGICP</sequence>
<dbReference type="RefSeq" id="WP_136773612.1">
    <property type="nucleotide sequence ID" value="NZ_CP156074.1"/>
</dbReference>
<gene>
    <name evidence="2" type="ORF">FAZ21_11600</name>
</gene>
<dbReference type="OrthoDB" id="8697973at2"/>
<dbReference type="Proteomes" id="UP000310016">
    <property type="component" value="Unassembled WGS sequence"/>
</dbReference>
<dbReference type="InterPro" id="IPR008964">
    <property type="entry name" value="Invasin/intimin_cell_adhesion"/>
</dbReference>
<dbReference type="PROSITE" id="PS51257">
    <property type="entry name" value="PROKAR_LIPOPROTEIN"/>
    <property type="match status" value="1"/>
</dbReference>
<dbReference type="EMBL" id="SUMF01000012">
    <property type="protein sequence ID" value="TJZ73046.1"/>
    <property type="molecule type" value="Genomic_DNA"/>
</dbReference>
<feature type="chain" id="PRO_5020659373" description="Big-1 domain-containing protein" evidence="1">
    <location>
        <begin position="34"/>
        <end position="316"/>
    </location>
</feature>
<dbReference type="SUPFAM" id="SSF49373">
    <property type="entry name" value="Invasin/intimin cell-adhesion fragments"/>
    <property type="match status" value="1"/>
</dbReference>
<protein>
    <recommendedName>
        <fullName evidence="4">Big-1 domain-containing protein</fullName>
    </recommendedName>
</protein>
<proteinExistence type="predicted"/>
<evidence type="ECO:0008006" key="4">
    <source>
        <dbReference type="Google" id="ProtNLM"/>
    </source>
</evidence>
<dbReference type="Gene3D" id="2.60.40.10">
    <property type="entry name" value="Immunoglobulins"/>
    <property type="match status" value="1"/>
</dbReference>
<name>A0A4U0PWU8_9NEIS</name>
<dbReference type="InterPro" id="IPR013783">
    <property type="entry name" value="Ig-like_fold"/>
</dbReference>